<dbReference type="HOGENOM" id="CLU_2022551_0_0_9"/>
<name>V2Y447_9FIRM</name>
<reference evidence="2 3" key="1">
    <citation type="submission" date="2013-06" db="EMBL/GenBank/DDBJ databases">
        <authorList>
            <person name="Weinstock G."/>
            <person name="Sodergren E."/>
            <person name="Clifton S."/>
            <person name="Fulton L."/>
            <person name="Fulton B."/>
            <person name="Courtney L."/>
            <person name="Fronick C."/>
            <person name="Harrison M."/>
            <person name="Strong C."/>
            <person name="Farmer C."/>
            <person name="Delahaunty K."/>
            <person name="Markovic C."/>
            <person name="Hall O."/>
            <person name="Minx P."/>
            <person name="Tomlinson C."/>
            <person name="Mitreva M."/>
            <person name="Nelson J."/>
            <person name="Hou S."/>
            <person name="Wollam A."/>
            <person name="Pepin K.H."/>
            <person name="Johnson M."/>
            <person name="Bhonagiri V."/>
            <person name="Nash W.E."/>
            <person name="Warren W."/>
            <person name="Chinwalla A."/>
            <person name="Mardis E.R."/>
            <person name="Wilson R.K."/>
        </authorList>
    </citation>
    <scope>NUCLEOTIDE SEQUENCE [LARGE SCALE GENOMIC DNA]</scope>
    <source>
        <strain evidence="2 3">ATCC 51271</strain>
    </source>
</reference>
<comment type="caution">
    <text evidence="2">The sequence shown here is derived from an EMBL/GenBank/DDBJ whole genome shotgun (WGS) entry which is preliminary data.</text>
</comment>
<evidence type="ECO:0000256" key="1">
    <source>
        <dbReference type="SAM" id="MobiDB-lite"/>
    </source>
</evidence>
<gene>
    <name evidence="2" type="ORF">GCWU0000282_000878</name>
</gene>
<dbReference type="RefSeq" id="WP_023353762.1">
    <property type="nucleotide sequence ID" value="NZ_KI535367.1"/>
</dbReference>
<dbReference type="Proteomes" id="UP000018227">
    <property type="component" value="Unassembled WGS sequence"/>
</dbReference>
<evidence type="ECO:0000313" key="3">
    <source>
        <dbReference type="Proteomes" id="UP000018227"/>
    </source>
</evidence>
<feature type="compositionally biased region" description="Basic residues" evidence="1">
    <location>
        <begin position="56"/>
        <end position="74"/>
    </location>
</feature>
<dbReference type="AlphaFoldDB" id="V2Y447"/>
<keyword evidence="3" id="KW-1185">Reference proteome</keyword>
<dbReference type="STRING" id="592026.GCWU0000282_000878"/>
<protein>
    <submittedName>
        <fullName evidence="2">Uncharacterized protein</fullName>
    </submittedName>
</protein>
<organism evidence="2 3">
    <name type="scientific">Catonella morbi ATCC 51271</name>
    <dbReference type="NCBI Taxonomy" id="592026"/>
    <lineage>
        <taxon>Bacteria</taxon>
        <taxon>Bacillati</taxon>
        <taxon>Bacillota</taxon>
        <taxon>Clostridia</taxon>
        <taxon>Lachnospirales</taxon>
        <taxon>Lachnospiraceae</taxon>
        <taxon>Catonella</taxon>
    </lineage>
</organism>
<dbReference type="EMBL" id="ACIL03000007">
    <property type="protein sequence ID" value="ESL03713.1"/>
    <property type="molecule type" value="Genomic_DNA"/>
</dbReference>
<proteinExistence type="predicted"/>
<feature type="compositionally biased region" description="Basic and acidic residues" evidence="1">
    <location>
        <begin position="42"/>
        <end position="55"/>
    </location>
</feature>
<evidence type="ECO:0000313" key="2">
    <source>
        <dbReference type="EMBL" id="ESL03713.1"/>
    </source>
</evidence>
<accession>V2Y447</accession>
<feature type="region of interest" description="Disordered" evidence="1">
    <location>
        <begin position="37"/>
        <end position="74"/>
    </location>
</feature>
<sequence length="122" mass="13924">MKPDKKKIIILLIITLVISFAGITDIGNTFAGTVRTATVQPESKKTETGEKDKNKTKDKKKTKEGKKQKNKSKKIKKVWVPDVYKIVKHPAVKKQKISVHWVCQCGEVFNSDEEWQAHRPKP</sequence>